<gene>
    <name evidence="2" type="ORF">R3P38DRAFT_2781953</name>
</gene>
<evidence type="ECO:0000256" key="1">
    <source>
        <dbReference type="SAM" id="MobiDB-lite"/>
    </source>
</evidence>
<feature type="compositionally biased region" description="Basic and acidic residues" evidence="1">
    <location>
        <begin position="56"/>
        <end position="72"/>
    </location>
</feature>
<feature type="region of interest" description="Disordered" evidence="1">
    <location>
        <begin position="11"/>
        <end position="32"/>
    </location>
</feature>
<reference evidence="2 3" key="1">
    <citation type="journal article" date="2024" name="J Genomics">
        <title>Draft genome sequencing and assembly of Favolaschia claudopus CIRM-BRFM 2984 isolated from oak limbs.</title>
        <authorList>
            <person name="Navarro D."/>
            <person name="Drula E."/>
            <person name="Chaduli D."/>
            <person name="Cazenave R."/>
            <person name="Ahrendt S."/>
            <person name="Wang J."/>
            <person name="Lipzen A."/>
            <person name="Daum C."/>
            <person name="Barry K."/>
            <person name="Grigoriev I.V."/>
            <person name="Favel A."/>
            <person name="Rosso M.N."/>
            <person name="Martin F."/>
        </authorList>
    </citation>
    <scope>NUCLEOTIDE SEQUENCE [LARGE SCALE GENOMIC DNA]</scope>
    <source>
        <strain evidence="2 3">CIRM-BRFM 2984</strain>
    </source>
</reference>
<sequence length="125" mass="13785">MLLLMPECSHASSGSGLAIPCNTNEPENEAPGTEELDELPLVLLNFAVFRLNGADEESRGVSDEHPDLDSQLERPPISLQTQVRILALMRCAIDSDYAASFKLEKTPHERREQPTVQAPVPYSDI</sequence>
<dbReference type="AlphaFoldDB" id="A0AAW0B2Y9"/>
<accession>A0AAW0B2Y9</accession>
<dbReference type="Proteomes" id="UP001362999">
    <property type="component" value="Unassembled WGS sequence"/>
</dbReference>
<evidence type="ECO:0000313" key="3">
    <source>
        <dbReference type="Proteomes" id="UP001362999"/>
    </source>
</evidence>
<feature type="region of interest" description="Disordered" evidence="1">
    <location>
        <begin position="104"/>
        <end position="125"/>
    </location>
</feature>
<name>A0AAW0B2Y9_9AGAR</name>
<keyword evidence="3" id="KW-1185">Reference proteome</keyword>
<protein>
    <submittedName>
        <fullName evidence="2">Uncharacterized protein</fullName>
    </submittedName>
</protein>
<organism evidence="2 3">
    <name type="scientific">Favolaschia claudopus</name>
    <dbReference type="NCBI Taxonomy" id="2862362"/>
    <lineage>
        <taxon>Eukaryota</taxon>
        <taxon>Fungi</taxon>
        <taxon>Dikarya</taxon>
        <taxon>Basidiomycota</taxon>
        <taxon>Agaricomycotina</taxon>
        <taxon>Agaricomycetes</taxon>
        <taxon>Agaricomycetidae</taxon>
        <taxon>Agaricales</taxon>
        <taxon>Marasmiineae</taxon>
        <taxon>Mycenaceae</taxon>
        <taxon>Favolaschia</taxon>
    </lineage>
</organism>
<comment type="caution">
    <text evidence="2">The sequence shown here is derived from an EMBL/GenBank/DDBJ whole genome shotgun (WGS) entry which is preliminary data.</text>
</comment>
<dbReference type="EMBL" id="JAWWNJ010000041">
    <property type="protein sequence ID" value="KAK7020412.1"/>
    <property type="molecule type" value="Genomic_DNA"/>
</dbReference>
<feature type="compositionally biased region" description="Basic and acidic residues" evidence="1">
    <location>
        <begin position="104"/>
        <end position="113"/>
    </location>
</feature>
<feature type="compositionally biased region" description="Polar residues" evidence="1">
    <location>
        <begin position="11"/>
        <end position="25"/>
    </location>
</feature>
<feature type="region of interest" description="Disordered" evidence="1">
    <location>
        <begin position="55"/>
        <end position="75"/>
    </location>
</feature>
<evidence type="ECO:0000313" key="2">
    <source>
        <dbReference type="EMBL" id="KAK7020412.1"/>
    </source>
</evidence>
<proteinExistence type="predicted"/>